<sequence length="116" mass="13138">MQGHTDYVWSVVFSPDGTWLMSESYSGEILFWDAYCQIQTTVPPNIHHLQITRSLVTLNTETGWVCGPGRRKLWWMPTLNRGVWCGTSDGRICTGNSNGLFTFVDGTKAFKSFILN</sequence>
<evidence type="ECO:0000313" key="2">
    <source>
        <dbReference type="EMBL" id="KIJ27728.1"/>
    </source>
</evidence>
<reference evidence="2 3" key="1">
    <citation type="submission" date="2014-06" db="EMBL/GenBank/DDBJ databases">
        <title>Evolutionary Origins and Diversification of the Mycorrhizal Mutualists.</title>
        <authorList>
            <consortium name="DOE Joint Genome Institute"/>
            <consortium name="Mycorrhizal Genomics Consortium"/>
            <person name="Kohler A."/>
            <person name="Kuo A."/>
            <person name="Nagy L.G."/>
            <person name="Floudas D."/>
            <person name="Copeland A."/>
            <person name="Barry K.W."/>
            <person name="Cichocki N."/>
            <person name="Veneault-Fourrey C."/>
            <person name="LaButti K."/>
            <person name="Lindquist E.A."/>
            <person name="Lipzen A."/>
            <person name="Lundell T."/>
            <person name="Morin E."/>
            <person name="Murat C."/>
            <person name="Riley R."/>
            <person name="Ohm R."/>
            <person name="Sun H."/>
            <person name="Tunlid A."/>
            <person name="Henrissat B."/>
            <person name="Grigoriev I.V."/>
            <person name="Hibbett D.S."/>
            <person name="Martin F."/>
        </authorList>
    </citation>
    <scope>NUCLEOTIDE SEQUENCE [LARGE SCALE GENOMIC DNA]</scope>
    <source>
        <strain evidence="2 3">SS14</strain>
    </source>
</reference>
<name>A0A0C9TEJ5_SPHS4</name>
<feature type="non-terminal residue" evidence="2">
    <location>
        <position position="116"/>
    </location>
</feature>
<dbReference type="PROSITE" id="PS50082">
    <property type="entry name" value="WD_REPEATS_2"/>
    <property type="match status" value="1"/>
</dbReference>
<dbReference type="InterPro" id="IPR001680">
    <property type="entry name" value="WD40_rpt"/>
</dbReference>
<dbReference type="InterPro" id="IPR036322">
    <property type="entry name" value="WD40_repeat_dom_sf"/>
</dbReference>
<dbReference type="HOGENOM" id="CLU_2102829_0_0_1"/>
<dbReference type="EMBL" id="KN837326">
    <property type="protein sequence ID" value="KIJ27728.1"/>
    <property type="molecule type" value="Genomic_DNA"/>
</dbReference>
<dbReference type="AlphaFoldDB" id="A0A0C9TEJ5"/>
<organism evidence="2 3">
    <name type="scientific">Sphaerobolus stellatus (strain SS14)</name>
    <dbReference type="NCBI Taxonomy" id="990650"/>
    <lineage>
        <taxon>Eukaryota</taxon>
        <taxon>Fungi</taxon>
        <taxon>Dikarya</taxon>
        <taxon>Basidiomycota</taxon>
        <taxon>Agaricomycotina</taxon>
        <taxon>Agaricomycetes</taxon>
        <taxon>Phallomycetidae</taxon>
        <taxon>Geastrales</taxon>
        <taxon>Sphaerobolaceae</taxon>
        <taxon>Sphaerobolus</taxon>
    </lineage>
</organism>
<dbReference type="SUPFAM" id="SSF50978">
    <property type="entry name" value="WD40 repeat-like"/>
    <property type="match status" value="1"/>
</dbReference>
<evidence type="ECO:0000256" key="1">
    <source>
        <dbReference type="PROSITE-ProRule" id="PRU00221"/>
    </source>
</evidence>
<proteinExistence type="predicted"/>
<evidence type="ECO:0000313" key="3">
    <source>
        <dbReference type="Proteomes" id="UP000054279"/>
    </source>
</evidence>
<dbReference type="Gene3D" id="2.130.10.10">
    <property type="entry name" value="YVTN repeat-like/Quinoprotein amine dehydrogenase"/>
    <property type="match status" value="1"/>
</dbReference>
<feature type="repeat" description="WD" evidence="1">
    <location>
        <begin position="1"/>
        <end position="33"/>
    </location>
</feature>
<dbReference type="Proteomes" id="UP000054279">
    <property type="component" value="Unassembled WGS sequence"/>
</dbReference>
<protein>
    <submittedName>
        <fullName evidence="2">Uncharacterized protein</fullName>
    </submittedName>
</protein>
<keyword evidence="1" id="KW-0853">WD repeat</keyword>
<keyword evidence="3" id="KW-1185">Reference proteome</keyword>
<dbReference type="PROSITE" id="PS50294">
    <property type="entry name" value="WD_REPEATS_REGION"/>
    <property type="match status" value="1"/>
</dbReference>
<dbReference type="Pfam" id="PF00400">
    <property type="entry name" value="WD40"/>
    <property type="match status" value="1"/>
</dbReference>
<dbReference type="OrthoDB" id="538223at2759"/>
<dbReference type="InterPro" id="IPR015943">
    <property type="entry name" value="WD40/YVTN_repeat-like_dom_sf"/>
</dbReference>
<accession>A0A0C9TEJ5</accession>
<gene>
    <name evidence="2" type="ORF">M422DRAFT_37635</name>
</gene>